<keyword evidence="1" id="KW-0677">Repeat</keyword>
<evidence type="ECO:0000313" key="4">
    <source>
        <dbReference type="Proteomes" id="UP000321331"/>
    </source>
</evidence>
<dbReference type="Pfam" id="PF12796">
    <property type="entry name" value="Ank_2"/>
    <property type="match status" value="3"/>
</dbReference>
<comment type="caution">
    <text evidence="3">The sequence shown here is derived from an EMBL/GenBank/DDBJ whole genome shotgun (WGS) entry which is preliminary data.</text>
</comment>
<sequence length="427" mass="48246">MTGINFRTNRDWMALYKQDLAEKAISETSTLEEIACYLFVNREQPDPHQLLILAIEKVDKAVLNALVHNINFKIDINQRDAERRTALTQAMKSGNQEIVEYLLEIEGIDKFDPTVLSALLKSPKVKACSQDKEARTPLIWSIFGNRSESMKLLLEEDDSGVTTPDIEGRTLLSYASEKCNLGMVKSLLYKCSGNADQPDRNGRTPLSWAVQRKPATVPVSFRTNSTFSHLSTTSRGIRTTPESQNKEIVEYLINTGHADPHFKDNNKRTPFSWAVETENLDTIKYLADHPKVDINDPDKDRRTPLSWSAGQGPITVVEYLLSIDSIDVMLKGNQGKSPIFWATRPNNKRMIELFRKRGIKALHTMVTKRDDLEKVKLLLEAGYDASRVDAQGCTPMRRAVKAGNLESAKLLIHECPQSVNEKDMDDR</sequence>
<dbReference type="SUPFAM" id="SSF48403">
    <property type="entry name" value="Ankyrin repeat"/>
    <property type="match status" value="2"/>
</dbReference>
<proteinExistence type="predicted"/>
<dbReference type="PANTHER" id="PTHR24198:SF165">
    <property type="entry name" value="ANKYRIN REPEAT-CONTAINING PROTEIN-RELATED"/>
    <property type="match status" value="1"/>
</dbReference>
<name>A0A5C6TAP3_FUSOC</name>
<keyword evidence="2" id="KW-0040">ANK repeat</keyword>
<dbReference type="Proteomes" id="UP000321331">
    <property type="component" value="Unassembled WGS sequence"/>
</dbReference>
<dbReference type="EMBL" id="VMNF01000005">
    <property type="protein sequence ID" value="TXC07736.1"/>
    <property type="molecule type" value="Genomic_DNA"/>
</dbReference>
<dbReference type="SMART" id="SM00248">
    <property type="entry name" value="ANK"/>
    <property type="match status" value="8"/>
</dbReference>
<dbReference type="PANTHER" id="PTHR24198">
    <property type="entry name" value="ANKYRIN REPEAT AND PROTEIN KINASE DOMAIN-CONTAINING PROTEIN"/>
    <property type="match status" value="1"/>
</dbReference>
<evidence type="ECO:0008006" key="5">
    <source>
        <dbReference type="Google" id="ProtNLM"/>
    </source>
</evidence>
<organism evidence="3 4">
    <name type="scientific">Fusarium oxysporum f. sp. cubense</name>
    <dbReference type="NCBI Taxonomy" id="61366"/>
    <lineage>
        <taxon>Eukaryota</taxon>
        <taxon>Fungi</taxon>
        <taxon>Dikarya</taxon>
        <taxon>Ascomycota</taxon>
        <taxon>Pezizomycotina</taxon>
        <taxon>Sordariomycetes</taxon>
        <taxon>Hypocreomycetidae</taxon>
        <taxon>Hypocreales</taxon>
        <taxon>Nectriaceae</taxon>
        <taxon>Fusarium</taxon>
        <taxon>Fusarium oxysporum species complex</taxon>
    </lineage>
</organism>
<evidence type="ECO:0000256" key="2">
    <source>
        <dbReference type="ARBA" id="ARBA00023043"/>
    </source>
</evidence>
<dbReference type="InterPro" id="IPR036770">
    <property type="entry name" value="Ankyrin_rpt-contain_sf"/>
</dbReference>
<dbReference type="InterPro" id="IPR002110">
    <property type="entry name" value="Ankyrin_rpt"/>
</dbReference>
<accession>A0A5C6TAP3</accession>
<evidence type="ECO:0000256" key="1">
    <source>
        <dbReference type="ARBA" id="ARBA00022737"/>
    </source>
</evidence>
<reference evidence="3 4" key="1">
    <citation type="submission" date="2019-07" db="EMBL/GenBank/DDBJ databases">
        <title>The First High-Quality Draft Genome Sequence of the Causal Agent of the Current Panama Disease Epidemic.</title>
        <authorList>
            <person name="Warmington R.J."/>
            <person name="Kay W."/>
            <person name="Jeffries A."/>
            <person name="Bebber D."/>
            <person name="Moore K."/>
            <person name="Studholme D.J."/>
        </authorList>
    </citation>
    <scope>NUCLEOTIDE SEQUENCE [LARGE SCALE GENOMIC DNA]</scope>
    <source>
        <strain evidence="3 4">TR4</strain>
    </source>
</reference>
<gene>
    <name evidence="3" type="ORF">FocTR4_00002314</name>
</gene>
<protein>
    <recommendedName>
        <fullName evidence="5">Ankyrin repeat protein</fullName>
    </recommendedName>
</protein>
<dbReference type="AlphaFoldDB" id="A0A5C6TAP3"/>
<dbReference type="Gene3D" id="1.25.40.20">
    <property type="entry name" value="Ankyrin repeat-containing domain"/>
    <property type="match status" value="3"/>
</dbReference>
<evidence type="ECO:0000313" key="3">
    <source>
        <dbReference type="EMBL" id="TXC07736.1"/>
    </source>
</evidence>